<dbReference type="GO" id="GO:0016787">
    <property type="term" value="F:hydrolase activity"/>
    <property type="evidence" value="ECO:0007669"/>
    <property type="project" value="UniProtKB-KW"/>
</dbReference>
<comment type="similarity">
    <text evidence="1">Belongs to the 4-hydroxybenzoyl-CoA thioesterase family.</text>
</comment>
<comment type="caution">
    <text evidence="3">The sequence shown here is derived from an EMBL/GenBank/DDBJ whole genome shotgun (WGS) entry which is preliminary data.</text>
</comment>
<dbReference type="SUPFAM" id="SSF54637">
    <property type="entry name" value="Thioesterase/thiol ester dehydrase-isomerase"/>
    <property type="match status" value="1"/>
</dbReference>
<dbReference type="EMBL" id="JAVDRP010000025">
    <property type="protein sequence ID" value="MDR6412834.1"/>
    <property type="molecule type" value="Genomic_DNA"/>
</dbReference>
<keyword evidence="2 3" id="KW-0378">Hydrolase</keyword>
<dbReference type="InterPro" id="IPR006684">
    <property type="entry name" value="YbgC/YbaW"/>
</dbReference>
<evidence type="ECO:0000313" key="4">
    <source>
        <dbReference type="Proteomes" id="UP001264340"/>
    </source>
</evidence>
<evidence type="ECO:0000313" key="3">
    <source>
        <dbReference type="EMBL" id="MDR6412834.1"/>
    </source>
</evidence>
<dbReference type="CDD" id="cd00586">
    <property type="entry name" value="4HBT"/>
    <property type="match status" value="1"/>
</dbReference>
<dbReference type="PROSITE" id="PS01328">
    <property type="entry name" value="4HBCOA_THIOESTERASE"/>
    <property type="match status" value="1"/>
</dbReference>
<dbReference type="EC" id="3.1.2.-" evidence="3"/>
<dbReference type="Gene3D" id="3.10.129.10">
    <property type="entry name" value="Hotdog Thioesterase"/>
    <property type="match status" value="1"/>
</dbReference>
<dbReference type="Proteomes" id="UP001264340">
    <property type="component" value="Unassembled WGS sequence"/>
</dbReference>
<dbReference type="InterPro" id="IPR029069">
    <property type="entry name" value="HotDog_dom_sf"/>
</dbReference>
<dbReference type="PIRSF" id="PIRSF003230">
    <property type="entry name" value="YbgC"/>
    <property type="match status" value="1"/>
</dbReference>
<organism evidence="3 4">
    <name type="scientific">Paraburkholderia terricola</name>
    <dbReference type="NCBI Taxonomy" id="169427"/>
    <lineage>
        <taxon>Bacteria</taxon>
        <taxon>Pseudomonadati</taxon>
        <taxon>Pseudomonadota</taxon>
        <taxon>Betaproteobacteria</taxon>
        <taxon>Burkholderiales</taxon>
        <taxon>Burkholderiaceae</taxon>
        <taxon>Paraburkholderia</taxon>
    </lineage>
</organism>
<evidence type="ECO:0000256" key="1">
    <source>
        <dbReference type="ARBA" id="ARBA00005953"/>
    </source>
</evidence>
<dbReference type="InterPro" id="IPR008272">
    <property type="entry name" value="HB-CoA_thioesterase_AS"/>
</dbReference>
<accession>A0ABU1M1T8</accession>
<dbReference type="RefSeq" id="WP_310127146.1">
    <property type="nucleotide sequence ID" value="NZ_JAVDQV010000021.1"/>
</dbReference>
<name>A0ABU1M1T8_9BURK</name>
<dbReference type="Pfam" id="PF13279">
    <property type="entry name" value="4HBT_2"/>
    <property type="match status" value="1"/>
</dbReference>
<dbReference type="PANTHER" id="PTHR31793:SF27">
    <property type="entry name" value="NOVEL THIOESTERASE SUPERFAMILY DOMAIN AND SAPOSIN A-TYPE DOMAIN CONTAINING PROTEIN (0610012H03RIK)"/>
    <property type="match status" value="1"/>
</dbReference>
<dbReference type="InterPro" id="IPR050563">
    <property type="entry name" value="4-hydroxybenzoyl-CoA_TE"/>
</dbReference>
<dbReference type="PANTHER" id="PTHR31793">
    <property type="entry name" value="4-HYDROXYBENZOYL-COA THIOESTERASE FAMILY MEMBER"/>
    <property type="match status" value="1"/>
</dbReference>
<sequence length="140" mass="15642">MPVSHRLRVRFGECDPMGVVYHPNYLIWFHEARDSFLQQAGIDLQALVRKGYSLPIVDASCSYLRSARYADEITVIAQTTATRVAKLAFEFRIVHDKTGETLATGRTVSVVLDQDGRLLLSLPADMKVLEAPRQPIEAAV</sequence>
<evidence type="ECO:0000256" key="2">
    <source>
        <dbReference type="ARBA" id="ARBA00022801"/>
    </source>
</evidence>
<reference evidence="3 4" key="1">
    <citation type="submission" date="2023-07" db="EMBL/GenBank/DDBJ databases">
        <title>Sorghum-associated microbial communities from plants grown in Nebraska, USA.</title>
        <authorList>
            <person name="Schachtman D."/>
        </authorList>
    </citation>
    <scope>NUCLEOTIDE SEQUENCE [LARGE SCALE GENOMIC DNA]</scope>
    <source>
        <strain evidence="3 4">DS1316</strain>
    </source>
</reference>
<keyword evidence="4" id="KW-1185">Reference proteome</keyword>
<gene>
    <name evidence="3" type="ORF">J2804_006270</name>
</gene>
<proteinExistence type="inferred from homology"/>
<protein>
    <submittedName>
        <fullName evidence="3">Acyl-CoA thioester hydrolase</fullName>
        <ecNumber evidence="3">3.1.2.-</ecNumber>
    </submittedName>
</protein>